<organism evidence="2 3">
    <name type="scientific">Lunasporangiospora selenospora</name>
    <dbReference type="NCBI Taxonomy" id="979761"/>
    <lineage>
        <taxon>Eukaryota</taxon>
        <taxon>Fungi</taxon>
        <taxon>Fungi incertae sedis</taxon>
        <taxon>Mucoromycota</taxon>
        <taxon>Mortierellomycotina</taxon>
        <taxon>Mortierellomycetes</taxon>
        <taxon>Mortierellales</taxon>
        <taxon>Mortierellaceae</taxon>
        <taxon>Lunasporangiospora</taxon>
    </lineage>
</organism>
<name>A0A9P6K958_9FUNG</name>
<proteinExistence type="predicted"/>
<reference evidence="2" key="1">
    <citation type="journal article" date="2020" name="Fungal Divers.">
        <title>Resolving the Mortierellaceae phylogeny through synthesis of multi-gene phylogenetics and phylogenomics.</title>
        <authorList>
            <person name="Vandepol N."/>
            <person name="Liber J."/>
            <person name="Desiro A."/>
            <person name="Na H."/>
            <person name="Kennedy M."/>
            <person name="Barry K."/>
            <person name="Grigoriev I.V."/>
            <person name="Miller A.N."/>
            <person name="O'Donnell K."/>
            <person name="Stajich J.E."/>
            <person name="Bonito G."/>
        </authorList>
    </citation>
    <scope>NUCLEOTIDE SEQUENCE</scope>
    <source>
        <strain evidence="2">KOD1015</strain>
    </source>
</reference>
<feature type="non-terminal residue" evidence="2">
    <location>
        <position position="1"/>
    </location>
</feature>
<gene>
    <name evidence="2" type="ORF">BGW38_009187</name>
</gene>
<evidence type="ECO:0000313" key="3">
    <source>
        <dbReference type="Proteomes" id="UP000780801"/>
    </source>
</evidence>
<evidence type="ECO:0000256" key="1">
    <source>
        <dbReference type="SAM" id="MobiDB-lite"/>
    </source>
</evidence>
<dbReference type="AlphaFoldDB" id="A0A9P6K958"/>
<sequence length="141" mass="16533">MTVTSTEPNGLTIPTDILAARIADLTISDRQIHSKQIVLYESEIIGEARRRVYDRMDEIKDWFVSEANEWTDNQVHDKEFVRKEVEKFRTRYTALDQEVEKLDDRFRRLQQEYSQFQDNATTTTTSTLRPEDSVSDINLSA</sequence>
<feature type="region of interest" description="Disordered" evidence="1">
    <location>
        <begin position="117"/>
        <end position="141"/>
    </location>
</feature>
<protein>
    <submittedName>
        <fullName evidence="2">Uncharacterized protein</fullName>
    </submittedName>
</protein>
<dbReference type="Proteomes" id="UP000780801">
    <property type="component" value="Unassembled WGS sequence"/>
</dbReference>
<dbReference type="EMBL" id="JAABOA010006648">
    <property type="protein sequence ID" value="KAF9556579.1"/>
    <property type="molecule type" value="Genomic_DNA"/>
</dbReference>
<comment type="caution">
    <text evidence="2">The sequence shown here is derived from an EMBL/GenBank/DDBJ whole genome shotgun (WGS) entry which is preliminary data.</text>
</comment>
<accession>A0A9P6K958</accession>
<feature type="compositionally biased region" description="Polar residues" evidence="1">
    <location>
        <begin position="117"/>
        <end position="128"/>
    </location>
</feature>
<keyword evidence="3" id="KW-1185">Reference proteome</keyword>
<evidence type="ECO:0000313" key="2">
    <source>
        <dbReference type="EMBL" id="KAF9556579.1"/>
    </source>
</evidence>